<accession>A0A835YV87</accession>
<gene>
    <name evidence="2" type="ORF">JKP88DRAFT_279407</name>
</gene>
<sequence length="129" mass="13569">MVYRRRGAGMVYHRPWAGMVYRRGDLQQQHPLYIAASAPDEFLSYGGYGLLYSDFNPNGHLPSLKSALGPKMPPITESPNMTTLEMGKGAMPGRDALGRPVTAASPGSWLAEGAYNGGGGGGAGATPSQ</sequence>
<dbReference type="AlphaFoldDB" id="A0A835YV87"/>
<evidence type="ECO:0000313" key="3">
    <source>
        <dbReference type="Proteomes" id="UP000664859"/>
    </source>
</evidence>
<comment type="caution">
    <text evidence="2">The sequence shown here is derived from an EMBL/GenBank/DDBJ whole genome shotgun (WGS) entry which is preliminary data.</text>
</comment>
<organism evidence="2 3">
    <name type="scientific">Tribonema minus</name>
    <dbReference type="NCBI Taxonomy" id="303371"/>
    <lineage>
        <taxon>Eukaryota</taxon>
        <taxon>Sar</taxon>
        <taxon>Stramenopiles</taxon>
        <taxon>Ochrophyta</taxon>
        <taxon>PX clade</taxon>
        <taxon>Xanthophyceae</taxon>
        <taxon>Tribonematales</taxon>
        <taxon>Tribonemataceae</taxon>
        <taxon>Tribonema</taxon>
    </lineage>
</organism>
<name>A0A835YV87_9STRA</name>
<keyword evidence="3" id="KW-1185">Reference proteome</keyword>
<dbReference type="Proteomes" id="UP000664859">
    <property type="component" value="Unassembled WGS sequence"/>
</dbReference>
<reference evidence="2" key="1">
    <citation type="submission" date="2021-02" db="EMBL/GenBank/DDBJ databases">
        <title>First Annotated Genome of the Yellow-green Alga Tribonema minus.</title>
        <authorList>
            <person name="Mahan K.M."/>
        </authorList>
    </citation>
    <scope>NUCLEOTIDE SEQUENCE</scope>
    <source>
        <strain evidence="2">UTEX B ZZ1240</strain>
    </source>
</reference>
<evidence type="ECO:0000256" key="1">
    <source>
        <dbReference type="SAM" id="MobiDB-lite"/>
    </source>
</evidence>
<proteinExistence type="predicted"/>
<protein>
    <submittedName>
        <fullName evidence="2">Uncharacterized protein</fullName>
    </submittedName>
</protein>
<evidence type="ECO:0000313" key="2">
    <source>
        <dbReference type="EMBL" id="KAG5180712.1"/>
    </source>
</evidence>
<dbReference type="EMBL" id="JAFCMP010000368">
    <property type="protein sequence ID" value="KAG5180712.1"/>
    <property type="molecule type" value="Genomic_DNA"/>
</dbReference>
<feature type="region of interest" description="Disordered" evidence="1">
    <location>
        <begin position="66"/>
        <end position="103"/>
    </location>
</feature>